<name>A0ABS4PSR5_9PSEU</name>
<proteinExistence type="predicted"/>
<evidence type="ECO:0000259" key="1">
    <source>
        <dbReference type="Pfam" id="PF26136"/>
    </source>
</evidence>
<dbReference type="EMBL" id="JAGGMS010000001">
    <property type="protein sequence ID" value="MBP2182460.1"/>
    <property type="molecule type" value="Genomic_DNA"/>
</dbReference>
<dbReference type="Proteomes" id="UP000741013">
    <property type="component" value="Unassembled WGS sequence"/>
</dbReference>
<dbReference type="Pfam" id="PF26136">
    <property type="entry name" value="SCO6045_C"/>
    <property type="match status" value="1"/>
</dbReference>
<feature type="domain" description="SCO6045-like C-terminal" evidence="1">
    <location>
        <begin position="7"/>
        <end position="93"/>
    </location>
</feature>
<dbReference type="InterPro" id="IPR058711">
    <property type="entry name" value="SCO6045-like_C"/>
</dbReference>
<organism evidence="2 3">
    <name type="scientific">Amycolatopsis magusensis</name>
    <dbReference type="NCBI Taxonomy" id="882444"/>
    <lineage>
        <taxon>Bacteria</taxon>
        <taxon>Bacillati</taxon>
        <taxon>Actinomycetota</taxon>
        <taxon>Actinomycetes</taxon>
        <taxon>Pseudonocardiales</taxon>
        <taxon>Pseudonocardiaceae</taxon>
        <taxon>Amycolatopsis</taxon>
    </lineage>
</organism>
<evidence type="ECO:0000313" key="2">
    <source>
        <dbReference type="EMBL" id="MBP2182460.1"/>
    </source>
</evidence>
<protein>
    <recommendedName>
        <fullName evidence="1">SCO6045-like C-terminal domain-containing protein</fullName>
    </recommendedName>
</protein>
<evidence type="ECO:0000313" key="3">
    <source>
        <dbReference type="Proteomes" id="UP000741013"/>
    </source>
</evidence>
<reference evidence="2 3" key="1">
    <citation type="submission" date="2021-03" db="EMBL/GenBank/DDBJ databases">
        <title>Sequencing the genomes of 1000 actinobacteria strains.</title>
        <authorList>
            <person name="Klenk H.-P."/>
        </authorList>
    </citation>
    <scope>NUCLEOTIDE SEQUENCE [LARGE SCALE GENOMIC DNA]</scope>
    <source>
        <strain evidence="2 3">DSM 45510</strain>
    </source>
</reference>
<accession>A0ABS4PSR5</accession>
<sequence length="115" mass="13179">MSREDLAARQAELMRALLAGGTPPAGFDQDRIGVEVRALRSKRRRVVAYLRPELPQELGDRFVPLFDEYAAGHPRAEGVRMREDAENFAGWLIARGALKRPRRRWWSPRRAIGSR</sequence>
<dbReference type="RefSeq" id="WP_308158797.1">
    <property type="nucleotide sequence ID" value="NZ_JAGGMS010000001.1"/>
</dbReference>
<keyword evidence="3" id="KW-1185">Reference proteome</keyword>
<comment type="caution">
    <text evidence="2">The sequence shown here is derived from an EMBL/GenBank/DDBJ whole genome shotgun (WGS) entry which is preliminary data.</text>
</comment>
<gene>
    <name evidence="2" type="ORF">JOM49_003986</name>
</gene>